<feature type="non-terminal residue" evidence="3">
    <location>
        <position position="1"/>
    </location>
</feature>
<protein>
    <submittedName>
        <fullName evidence="3">ZAN protein</fullName>
    </submittedName>
</protein>
<evidence type="ECO:0000256" key="1">
    <source>
        <dbReference type="SAM" id="MobiDB-lite"/>
    </source>
</evidence>
<organism evidence="3 4">
    <name type="scientific">Pseudoatta argentina</name>
    <dbReference type="NCBI Taxonomy" id="621737"/>
    <lineage>
        <taxon>Eukaryota</taxon>
        <taxon>Metazoa</taxon>
        <taxon>Ecdysozoa</taxon>
        <taxon>Arthropoda</taxon>
        <taxon>Hexapoda</taxon>
        <taxon>Insecta</taxon>
        <taxon>Pterygota</taxon>
        <taxon>Neoptera</taxon>
        <taxon>Endopterygota</taxon>
        <taxon>Hymenoptera</taxon>
        <taxon>Apocrita</taxon>
        <taxon>Aculeata</taxon>
        <taxon>Formicoidea</taxon>
        <taxon>Formicidae</taxon>
        <taxon>Myrmicinae</taxon>
        <taxon>Pseudoatta</taxon>
    </lineage>
</organism>
<keyword evidence="2" id="KW-0732">Signal</keyword>
<evidence type="ECO:0000313" key="3">
    <source>
        <dbReference type="EMBL" id="KAG5318031.1"/>
    </source>
</evidence>
<proteinExistence type="predicted"/>
<dbReference type="AlphaFoldDB" id="A0A836FF25"/>
<feature type="chain" id="PRO_5032383270" evidence="2">
    <location>
        <begin position="20"/>
        <end position="355"/>
    </location>
</feature>
<gene>
    <name evidence="3" type="primary">Zan_3</name>
    <name evidence="3" type="ORF">G6Z78_0002383</name>
</gene>
<feature type="signal peptide" evidence="2">
    <location>
        <begin position="1"/>
        <end position="19"/>
    </location>
</feature>
<feature type="region of interest" description="Disordered" evidence="1">
    <location>
        <begin position="296"/>
        <end position="320"/>
    </location>
</feature>
<keyword evidence="4" id="KW-1185">Reference proteome</keyword>
<comment type="caution">
    <text evidence="3">The sequence shown here is derived from an EMBL/GenBank/DDBJ whole genome shotgun (WGS) entry which is preliminary data.</text>
</comment>
<feature type="non-terminal residue" evidence="3">
    <location>
        <position position="355"/>
    </location>
</feature>
<feature type="compositionally biased region" description="Low complexity" evidence="1">
    <location>
        <begin position="301"/>
        <end position="320"/>
    </location>
</feature>
<reference evidence="3" key="1">
    <citation type="submission" date="2020-02" db="EMBL/GenBank/DDBJ databases">
        <title>Relaxed selection underlies rapid genomic changes in the transitions from sociality to social parasitism in ants.</title>
        <authorList>
            <person name="Bi X."/>
        </authorList>
    </citation>
    <scope>NUCLEOTIDE SEQUENCE</scope>
    <source>
        <strain evidence="3">BGI-DK2014c</strain>
        <tissue evidence="3">Whole body</tissue>
    </source>
</reference>
<name>A0A836FF25_9HYME</name>
<accession>A0A836FF25</accession>
<dbReference type="Proteomes" id="UP000668214">
    <property type="component" value="Unassembled WGS sequence"/>
</dbReference>
<evidence type="ECO:0000313" key="4">
    <source>
        <dbReference type="Proteomes" id="UP000668214"/>
    </source>
</evidence>
<sequence length="355" mass="39241">MRPLSGILLLLLTCQLATPTPIFDRDGTGRSTGFGETIRDWFKMIKDRIVGKWREWFGKDSPTPNLSPQDILNTDKTLESRISSYPGLFLDLSSLSFDPKRDWGVRIGNWYIIRKIAGNDYGDSDSDEWDVMPNLTPIFGTNWTPDFSKLPTEIPKTTRPPTTPKIELTTPRQQTTQTVTQTQSDLIFTESTVTPTEAIATSTESIPLLTQLITTSIEPNIEVDSSSEEMITSSESVVMNSVPVAVPTDSTLTSTESITESTVSSVDSTMFSVTSTSSTDLTSIFKSIETSIESAVSNEADNTSSEELTTTTNDSPETSTEQILPFFNKRVEDNETVNKRTTKKPRPASAEVITF</sequence>
<dbReference type="EMBL" id="JAANIA010002033">
    <property type="protein sequence ID" value="KAG5318031.1"/>
    <property type="molecule type" value="Genomic_DNA"/>
</dbReference>
<feature type="region of interest" description="Disordered" evidence="1">
    <location>
        <begin position="152"/>
        <end position="179"/>
    </location>
</feature>
<feature type="region of interest" description="Disordered" evidence="1">
    <location>
        <begin position="336"/>
        <end position="355"/>
    </location>
</feature>
<evidence type="ECO:0000256" key="2">
    <source>
        <dbReference type="SAM" id="SignalP"/>
    </source>
</evidence>